<evidence type="ECO:0000313" key="2">
    <source>
        <dbReference type="Proteomes" id="UP000009183"/>
    </source>
</evidence>
<dbReference type="PaxDb" id="29760-VIT_06s0004g06230.t01"/>
<dbReference type="EMBL" id="FN594951">
    <property type="protein sequence ID" value="CBI15988.3"/>
    <property type="molecule type" value="Genomic_DNA"/>
</dbReference>
<keyword evidence="2" id="KW-1185">Reference proteome</keyword>
<evidence type="ECO:0000313" key="1">
    <source>
        <dbReference type="EMBL" id="CBI15988.3"/>
    </source>
</evidence>
<name>D7SK12_VITVI</name>
<accession>D7SK12</accession>
<gene>
    <name evidence="1" type="ordered locus">VIT_06s0004g06230</name>
</gene>
<dbReference type="InParanoid" id="D7SK12"/>
<proteinExistence type="predicted"/>
<protein>
    <submittedName>
        <fullName evidence="1">Uncharacterized protein</fullName>
    </submittedName>
</protein>
<sequence>MKFLEVKKNSVLSIPLLRKKVIDIQVKKEFSTKSKPAQPSLLSIYLLLDSITTILHL</sequence>
<dbReference type="HOGENOM" id="CLU_3000338_0_0_1"/>
<dbReference type="AlphaFoldDB" id="D7SK12"/>
<dbReference type="Proteomes" id="UP000009183">
    <property type="component" value="Chromosome 6"/>
</dbReference>
<organism evidence="1 2">
    <name type="scientific">Vitis vinifera</name>
    <name type="common">Grape</name>
    <dbReference type="NCBI Taxonomy" id="29760"/>
    <lineage>
        <taxon>Eukaryota</taxon>
        <taxon>Viridiplantae</taxon>
        <taxon>Streptophyta</taxon>
        <taxon>Embryophyta</taxon>
        <taxon>Tracheophyta</taxon>
        <taxon>Spermatophyta</taxon>
        <taxon>Magnoliopsida</taxon>
        <taxon>eudicotyledons</taxon>
        <taxon>Gunneridae</taxon>
        <taxon>Pentapetalae</taxon>
        <taxon>rosids</taxon>
        <taxon>Vitales</taxon>
        <taxon>Vitaceae</taxon>
        <taxon>Viteae</taxon>
        <taxon>Vitis</taxon>
    </lineage>
</organism>
<reference evidence="2" key="1">
    <citation type="journal article" date="2007" name="Nature">
        <title>The grapevine genome sequence suggests ancestral hexaploidization in major angiosperm phyla.</title>
        <authorList>
            <consortium name="The French-Italian Public Consortium for Grapevine Genome Characterization."/>
            <person name="Jaillon O."/>
            <person name="Aury J.-M."/>
            <person name="Noel B."/>
            <person name="Policriti A."/>
            <person name="Clepet C."/>
            <person name="Casagrande A."/>
            <person name="Choisne N."/>
            <person name="Aubourg S."/>
            <person name="Vitulo N."/>
            <person name="Jubin C."/>
            <person name="Vezzi A."/>
            <person name="Legeai F."/>
            <person name="Hugueney P."/>
            <person name="Dasilva C."/>
            <person name="Horner D."/>
            <person name="Mica E."/>
            <person name="Jublot D."/>
            <person name="Poulain J."/>
            <person name="Bruyere C."/>
            <person name="Billault A."/>
            <person name="Segurens B."/>
            <person name="Gouyvenoux M."/>
            <person name="Ugarte E."/>
            <person name="Cattonaro F."/>
            <person name="Anthouard V."/>
            <person name="Vico V."/>
            <person name="Del Fabbro C."/>
            <person name="Alaux M."/>
            <person name="Di Gaspero G."/>
            <person name="Dumas V."/>
            <person name="Felice N."/>
            <person name="Paillard S."/>
            <person name="Juman I."/>
            <person name="Moroldo M."/>
            <person name="Scalabrin S."/>
            <person name="Canaguier A."/>
            <person name="Le Clainche I."/>
            <person name="Malacrida G."/>
            <person name="Durand E."/>
            <person name="Pesole G."/>
            <person name="Laucou V."/>
            <person name="Chatelet P."/>
            <person name="Merdinoglu D."/>
            <person name="Delledonne M."/>
            <person name="Pezzotti M."/>
            <person name="Lecharny A."/>
            <person name="Scarpelli C."/>
            <person name="Artiguenave F."/>
            <person name="Pe M.E."/>
            <person name="Valle G."/>
            <person name="Morgante M."/>
            <person name="Caboche M."/>
            <person name="Adam-Blondon A.-F."/>
            <person name="Weissenbach J."/>
            <person name="Quetier F."/>
            <person name="Wincker P."/>
        </authorList>
    </citation>
    <scope>NUCLEOTIDE SEQUENCE [LARGE SCALE GENOMIC DNA]</scope>
    <source>
        <strain evidence="2">cv. Pinot noir / PN40024</strain>
    </source>
</reference>